<feature type="coiled-coil region" evidence="7">
    <location>
        <begin position="6459"/>
        <end position="6493"/>
    </location>
</feature>
<feature type="coiled-coil region" evidence="7">
    <location>
        <begin position="690"/>
        <end position="717"/>
    </location>
</feature>
<evidence type="ECO:0000256" key="7">
    <source>
        <dbReference type="SAM" id="Coils"/>
    </source>
</evidence>
<evidence type="ECO:0000256" key="2">
    <source>
        <dbReference type="ARBA" id="ARBA00022692"/>
    </source>
</evidence>
<dbReference type="InterPro" id="IPR001589">
    <property type="entry name" value="Actinin_actin-bd_CS"/>
</dbReference>
<feature type="coiled-coil region" evidence="7">
    <location>
        <begin position="4227"/>
        <end position="4271"/>
    </location>
</feature>
<dbReference type="FunFam" id="1.20.58.60:FF:000219">
    <property type="entry name" value="Uncharacterized protein, isoform J"/>
    <property type="match status" value="1"/>
</dbReference>
<feature type="coiled-coil region" evidence="7">
    <location>
        <begin position="3348"/>
        <end position="3378"/>
    </location>
</feature>
<dbReference type="EMBL" id="JANEYF010004781">
    <property type="protein sequence ID" value="KAJ8930094.1"/>
    <property type="molecule type" value="Genomic_DNA"/>
</dbReference>
<dbReference type="GO" id="GO:0051015">
    <property type="term" value="F:actin filament binding"/>
    <property type="evidence" value="ECO:0007669"/>
    <property type="project" value="TreeGrafter"/>
</dbReference>
<dbReference type="InterPro" id="IPR047291">
    <property type="entry name" value="CH_SYNE1_rpt2"/>
</dbReference>
<evidence type="ECO:0000259" key="8">
    <source>
        <dbReference type="PROSITE" id="PS50021"/>
    </source>
</evidence>
<feature type="coiled-coil region" evidence="7">
    <location>
        <begin position="3283"/>
        <end position="3310"/>
    </location>
</feature>
<dbReference type="SUPFAM" id="SSF47576">
    <property type="entry name" value="Calponin-homology domain, CH-domain"/>
    <property type="match status" value="1"/>
</dbReference>
<keyword evidence="6" id="KW-0009">Actin-binding</keyword>
<dbReference type="Pfam" id="PF25034">
    <property type="entry name" value="Spectrin_SYNE1"/>
    <property type="match status" value="2"/>
</dbReference>
<feature type="coiled-coil region" evidence="7">
    <location>
        <begin position="5249"/>
        <end position="5287"/>
    </location>
</feature>
<keyword evidence="3" id="KW-0677">Repeat</keyword>
<feature type="non-terminal residue" evidence="9">
    <location>
        <position position="1"/>
    </location>
</feature>
<dbReference type="InterPro" id="IPR018159">
    <property type="entry name" value="Spectrin/alpha-actinin"/>
</dbReference>
<feature type="coiled-coil region" evidence="7">
    <location>
        <begin position="6531"/>
        <end position="6561"/>
    </location>
</feature>
<dbReference type="InterPro" id="IPR002017">
    <property type="entry name" value="Spectrin_repeat"/>
</dbReference>
<dbReference type="CDD" id="cd00176">
    <property type="entry name" value="SPEC"/>
    <property type="match status" value="9"/>
</dbReference>
<dbReference type="FunFam" id="1.20.58.60:FF:000188">
    <property type="entry name" value="Uncharacterized protein, isoform D"/>
    <property type="match status" value="1"/>
</dbReference>
<proteinExistence type="predicted"/>
<dbReference type="Gene3D" id="1.20.58.60">
    <property type="match status" value="28"/>
</dbReference>
<organism evidence="9 10">
    <name type="scientific">Rhamnusium bicolor</name>
    <dbReference type="NCBI Taxonomy" id="1586634"/>
    <lineage>
        <taxon>Eukaryota</taxon>
        <taxon>Metazoa</taxon>
        <taxon>Ecdysozoa</taxon>
        <taxon>Arthropoda</taxon>
        <taxon>Hexapoda</taxon>
        <taxon>Insecta</taxon>
        <taxon>Pterygota</taxon>
        <taxon>Neoptera</taxon>
        <taxon>Endopterygota</taxon>
        <taxon>Coleoptera</taxon>
        <taxon>Polyphaga</taxon>
        <taxon>Cucujiformia</taxon>
        <taxon>Chrysomeloidea</taxon>
        <taxon>Cerambycidae</taxon>
        <taxon>Lepturinae</taxon>
        <taxon>Rhagiini</taxon>
        <taxon>Rhamnusium</taxon>
    </lineage>
</organism>
<sequence length="7179" mass="830540">FFNCDGCASYLEIILFFSFQRVPPLKIEDLIDDLKDGTKLLALLEVLSGEKLPVERGRVLRRPHFLSNANTALQFLTGKRIKLVNINASDLVDGRPPVVLGLIWTIILYFQIEENRRQLEYLTQWGSTSSLESAGTTSSKDRWKQGARKTLLHWVSNALPSDSGIEIRDFGSSWRDGVAFLAIIDAIKKNLVNIAELKKASNKARLETAFDVAETELGISRLLDPEDVDVPKPDEKSIMTYVAQFLHKYPEPKSTGPDAIAAIQEEYTELLSWLMKKTQYLEHLQQTNTLPLNYNEYLAFKSEVDEKEKVFNKLKHLIESQSSISIAKESWFDVSKLWDKLQQQLLYWLWLLDSRLPGDFKFVGEWLARAEKLIYCDEIPTAMNEETAAIISRKLEEHKAFFADLPTVQQKFAQACQSPLAREVPSEQLNNMAVRLNDIGPKATQRRVRLKFLEHKCCLIAFLQLTETKLRTWTAKYGRVEKVIQLLDQYRNFVSKNHIFQEFNKAFIDMQAVIEEYRRDGNIDKKEIAEIDRFMRDIADRWKNVSMELRCVQSMLEEVVAYWRRWDSLSTEFDNWLNNAEKALSLPEEEKMEFFQDISVWRDNYQLLGDTVSFLIATCEDQIALELRDRYQSMTDRWDKIYPQVNKYSHAGDILRNRKDFRAGVEVLSNWLRKAENVLNSPSLGSMERIRQHTENLMKLQGEVEEIENLFKNISKAFQTLIQDLSREEVDKMMTVLKHEKEALVRVRALIPSQIHLFNQLLIQQESLEAGQREINGWLDSAEGLLSSLTLEGDKEQLKEQIDKVKQFFTRTLYYRSMLDSKNKVMNNIIKSVDQSSNPDVANMTAKMEQLNDRFDYVSQNAQLWEQRLQEAMRCWYNFSECERVISNWLNQAEKLTLEKRIDSKETVEEHKNFFQSVNERWIHDLVQSAQDLCNCLPKDQHAPVLASVNQLQNKWKEILSFAPLHLMRLEFRLDETTFNYYIKEIEKEINNEHLAFSRQENVESIITRNKEFFSSRGPLSETRHCLENLTKISTIYTKNYPKDKSIEEAVEKAQQQWKNVNVKIENLKQQLDQIPEKWQSYHDKFNEMNKWMDGVDNALKNILNDVNTMEEFEREKAVFQNICKEADSKREDMKWLVQTLDSLTSHCPENQAILEQKNLEALIIRYKNLIPSLEITMVKTDTLSKCYTYRREVREVCELLKQVREQSKRESKPKALENVHELIHHQEAAISQLDQQRPNIMSLLQKGKELSRDANAPSFMPVEVKTLETGWTETYDETVETLHKLIGTHHLYTNYTEQKQEIIEILHRADNEINRLTPNQFTTGHASSELSAKKEVLVHLQESTNEMLRKLRDQSVNLSKQAPEQKPKLEKEVQEIEHRLNTTLTNVTERVVFMEQYHTKWSTFQSKLGHLQNWTVQEAPQLLSSVDEYAITPEDRVQKAENLQKEIIHKINVLDELSNEASQLQVDDNPDADKLKAEVVALQDRVVALNKNLEGQTAIVIRDLKNWKTYQSSIKEIKPWIENAEAKIQMGLPKPATLEEAVQLQNETKQFGKEIDQQAQKLQGVSSLTQQISMKTNAPDEIDAIQTRWTTVHDTTTQWGQKLDKLVANWLEFDKNAQHLENWIVKSEEALTSHPVNINTPNVDKLEKELAKLKTFNNEISEQQAKLISLTQSSDSVSYNVSPEGANLVKEQVQTLKGKVTQLAESVRAKINEVSDAILAKHDFQTKVADYSNWLESMKSNVAQIDEVPADKVESMLLNIHTLLQEHSEKQPLFNTIYNEVKDISIQSPQKEIEPLTQEYTTLVKHNQEIEHNLQEKKMQLQKWSELLNWHVETSNQLSHIKYQADSEKTAPDVLQKLIAETDTIINKVIIWKQAAPVIDKNQDIIILDKQTGLPRTAENTVREMEVSAINLKSQLAEKLDGLQKLKIHWNQFNTLQEAVTSDLNKTKIQLEDIKKEVKHSSDLPKAVELLNKLLEVQVEKSPIKENLRKEALQLMKEDIQNVSVIQNSISEIESNWNKVNEDIKDEKLKLSDIIFAWNEFQEAKDRVVKDIGKIDKAVENLEVPNDAIQANINSDKAKKALEAIKKSRAALDKADAKGQTIIRKSENIPGIESEVRRDLQIVNDVWSKIYEKIVKIVQTTESQATIWKHIEDTKTTLLQWLSEQNKALVAAAEKPNKLEAAASKLAKYREELPAHQRLNQSIPHKYAQLVKLTDGREIPTLQTLVQLLDDQFAELESNAQKLETVTSTFGEKEKGIRDDIKNVSTKVSTIREEIIKCEDLSGDNAKIVERLLKVRHLKQELQNCDGSIKKIDKDIQQMKQTYPNFGESAIPKEQQLLKKRFDAIVTHESKIENSLLSFLKKFHNEKYGALQRIIATHREKIQWCLPEPASDKYNLQVKLNALEPIETALIDCEKRKVELENSIQLLEQIETPESVKLLNAEKDHLLLDLESLKQDYEKTRNLLENNISIHDMYEQISESVANWLKETENKVKAESTLQMDLNKVDNKIKEITKLHNEVKEFEKEIKKLTPISEELVKEMPESRVNQYVQHLNTRYQAINKFLTHYLDKLDELNKYKELYKNSITDVENWLVQAEEKVNSFSKIAKKPNQATLEELRKFAGEKEKGQALLGKAVEHGEALFSGITPENRDTIRTELRTLRDKSEVLIDKVNSIYKQVEATLMQRHSFDDSLHQVKLWINDAETKLGDEMKFDATLSDKKQTLHNYKTLSQDVNLHKNILKQLQDKIGNLADADAENKLDESLQNYNKLATEVNKRIELSEDFVTNHEAYNQTIEKCHDWLSALTAEAALLVDESSSETPEAKLTIVENLLSQKEEGDKIIASCKKQLEIVLSQTAQSGHLPLIANFEEQEKSWKLFLELCSDAQEKLNEINNQYTEVGKIMDSLETWLRTKENQVKDQSLRNTEDAKRAHLDKLKGLEKEIITKEPEFNNFTEMIKNIETDAKVSQLTTRYQSLKNAVKENVNRYEGFVKEHQEFNNEYKEFLHWLSDKEEELQDLCHIVGDLNVLQNRQKEIKDLVDERNQKSAQFENLIEKGEKLYAHTSPDGREIIRQQLRNLRTIWDTFADDLQSSSNKLDQCLTQFSDFTATQEQLTKWLRDVEKAMHQHTELKSTLQEKRAQLQNHKIMHQEIMSHQQLVESVCDKAQQLVDQTQDRSLNVYLQSIKQLFLSIVNKSEELLKNLEECVDKHSNYSQQVAAFKDWIAEQNEKLQEYDNISGEKADIIKRITNISFLKANNEEEGEKLLDNLKEKLILVAKSTAPKGVEVLKKELEEMQELLKQHISDVDTLLGKQNNALKQWEEFENTLEGLNQWFKATEVKFRDQPLQVILPEKENQLKLFQKQREEVSAKEKEIDNFVDKSHALLQSSGAQRIKPVASQISNRFQNLHSLTKDVINRWQNIVDDHNKYKQKLEETSAWLEPLEEHLDVLQKGELANNAEATSNRLQVLLSEREQGEHKVNSLTLLGERLLPDTATQGREIVRNEVRNIRERWDKLAEGIKEQQKLQDAQSLQLSSYQDMLQQALIWLDSMEKLVKIEPSSWTSIQEVRGKLLKHKTTYQEILSHKRVIEGVTEKAQTLVQLTNSKEKTAEVEESIKSINDRYQNLSKSAQGNIKQLEACLDIYQQFYDLHKAQQDNQKQLWDKLNGYIDYGGNKQILEQRLNNIIDIQDHLPESNIKLKDLEDHVKNKISSLPARAQEAMQRDVATLKFDQEKFVAALTDIKSALENRLKQWNDYETTMDKLLSWLAEAELSLKNYSLKATVEEKQEQLEKYQDLARVIESRKIDVKDFITITDHLEQALILNLRQNEAEFDKMSDDSTELVQSSGDTRISVNVQQVNSRFQSVQVTTKEILKKCEQALADHKLYNDKYRQCSDWITAAQTRFNSCTDNIKKGTRNVLAEQAKVLEELLSQQTSATLLLNNTIELGEKLYPSTAPEGREIINTQIQELQQALEALFDEISSTDRDLKAKLVRWSGFDECVENILRWLKDAEHQLPQEIELKATLDEKRAQLQVYRNLLHDATTHQQDIVDLRDKVESLPESNEQIDKQLANITEQHAKLLKRAQNFVERYETIVSDHQQYTKAVLDAHESMDATQNTVSMLGDMDLERITLQSNLERLKNLQTSLPEDEARIKTIKALGDKVIPGTIDYGQAKVRSQIENSQQEWAGLVSAIENIIRQLESKLEHWSEYEALKDRCLTWIRDTDTKLHSVDLKATADEKEDQLELLKSLQGEVRAKELEIDQVTERIQQLNKGLMSRPSQISELGVKYQQICQKVKDLTSRWQQYVTSHQDFDSKVAQCEQWMEDIKEKLAYCSEINTATQKELENKLETIQELLLNKEEGFAKLQGLVELAQIVLANTAQHGHEAINLTLANLQEEWSNLASSMIETKGLLDDALTKWAGLLEEIKALDKTIEWMESQYEELSELQGTVTEKKSQLDRIKNVEEKVRCEKIDVDNLKAQAADVLRSKRGGEAAVEAQNMLDRFDAIAQKINKLLYEREAQYKDHKAYKEAHDEVQTWMTRAQEKVPQLQRPFSDKLTVETLAGPLDHLLNKQAQGEVLLENLEHAAQVVIPNTSGHGQETIKNDIRALRESFERLFKDLKQQREQLEAVLAHWREYKDEYERISDWLQQIAILIKNQKIALMPTLEEKEKQVQDVKDILKRLVDGKNQIEKLNDSAKILLKSPLETHVNNQLQQLNSRYQVELSLAKDVLKKVETNQEQHKEYADNLEKTRAWIDNARELIRNCSEAASNSSKEILQSHLNQIQELIQKREDGQNLVHATVNCGEKVLRNTRSDGREAINNELKEIQTDWDRIVKKMSTVKVHLETALLQWADYDSSYSQLQQWITDREAKLQQVTEPKAVKTKKGGLSSLPIGERKATLRETGSIVQDIVSFEPMIQSVTSKAEDLKQAAPASEISTKYETLSKQAQELYAKQKEVVEQHQAFVDSANDFVQWIRLAKERLGKCSEPTGDKESLGSKLSQLKALTNEIPEGQKKLETAIDQADKAIQYADDIDKEIIEEEVGLLQEDFDNYVENLNNTKSLLEVGIVKWTEYEEQYQDALEWLAQTEKLVQSYNKLQDSLEEKRAVLEQFQLHLQTLFDWQTELDRLNMKAQVLLETCADTRVSNAITQLSTKYNAILSLAKEVMRRLELHYQEHQQHSTLYQECQDWIDRTRDKLNSCLEIPNSLVEINNKLQVVKNIRTSLEQGQNKLRYIHELKERVIMNTEQVGAAKIQEDTENLKQDMEKLLSDVQEVRNKLQTRATQLEEIDKIYKQLLDWLQDQEHQIQVDEGYLNELSEKKAKLEKFKAVQKEIGSHNELVEKLKSKIAEYTTLSTTEYEHAFKRYEDLKVQLNSTITDLEIQVGEHEQYKNSYNKALEWIRKSQIEIQNCSNLHDELDKIVEKEAKVSKLASSLTQCDDLVNKTIELSILVMKTTGEEGKDTILQEIEQLNADWEGLQFICKETEKSLSKCKEAWKEFKSNYETMNKCIEKYQKRVDEIQKLENNKPEDLVKCRAVLEEIIAQKSQMENLTDSCEALMELSAVGWVRDKTVQLQTEYTNLLTNAQSLVSKVEKNLSDHTEFLKIKAELEEWLHSAHKSVQDCIGEGDEQNMREKLEIIRIEAGKMDEGQRLLSKLQDAFGKAINTAPADKQNELREDMTTLRNSWDQLNMDLTSIQAQLKAGLARWEEYNDTKRKLEMWLKETEKILQEKPNTKGEQSEMKTLLERYKNLQVEIRNKQSDLGRLKTEAVELSSWAKRPIILEQVKQLEVRYEKLNAACNALKESIESELEDYNLYHQKLQETEKWLLQVSFQLMAHNSLYITNREQTEEQLAQHEVLLEEIQKYQSTLDDVKAKGHGQIEKYVKSAPAIKNTIEKQINNVQDSYNSLLQTAIQIKNRLLDSLAKFKEYEDTLESIMQNLDEYEPIVSEEIEKPIENLKDAQNQLETAKILHNKLQTEKSRLALAVQACEAATASISRPSSPRDTLPPPIPIKELECRARLEDLIDQTHKESATSGHSDGKLKLLLDQLMSRGFISKMNTQIDKVQAHLSDLTTSVAEFEEKERQRTELRNWILAQKATVNDWKNRPVKLRADAAKQELNNMNDLLAAIGQRRNHLLTELTASGDENDELEKMLDNLENELTAVIAQKQANQEIIDEYRQHIQVINNWFDNLAKRIDAIDKGSGLNCQQKQTAITDLQAEFDDQGPKRLDEVKRLASHVIDFVNNLDSQQVEEQTKSVERRYNDISKRLQRKLQVLEMTRKGIEDTRNEIEQARDWVREKLVGLQRPTPLGFESRKAEDRLNALRGLLKEADNKLVLKETLMKRIGNMTNELEPSEHNQLENALKNLGNEQEQLVEKIKQEIDRVQAAANTRRNLESNLEKAKAWLKAKNAEVRKLSGYLPLQANQVEREIAQHKSYENDIKEFSEGDLNDLLKLGNSVLKECDEGDRERLQHLLNEVKEEYDNLKLESQQKINALSDLLQGRKQFENDIDKCINWLKEAEVATSSDIRAANLDVLEEQLSKYEKLNEDAEQVQGDIDKITEQGKAILPTISESNKLTLNDTLNSLRDRHSRVAALIQDRKNALKQNIQQIKDAQARIAESKQFIQEIQSQLQELNKPIGSRVEDVQIVLSTYERLLQDLKTNKAKLEDIPGANVAELQGVLNLQDELIKSIEDQIARLRQLLLLREQYLALITEIMTFITKYTEIVRDIEKSGGTIEEKIKKYDDIIVKIQECEALLASAADKGQQIAADGSAQDSNNITEQIQSLKQSLQNLRRAVEKQRQEHENTAVEHRKLAAELEEILDWLHANEGAVRSRPLLSRDVNSGEKELANHHKLAEGVNGYLDKIRKIQDATRHDDSMPGSLQEQLQEANSLLASLPRELDERQKYLDSNKTLRVEYAAHKQKLFDWVREAEIRLASHKDGVDFENILQDLEEHKIFFSTEGSIKELVSQTIQQAADKIWPSLTPYEQEELSREQQQHTQTLKNTLNSAKSQKAQLEQDAEIWKDYCQTLDKVKAVISRTKFTDEPVSTLAGLHFNIQKISHALNDIQNQQLELDLLLERVNEIAKQADQRNKQNIQAQSDKVTEEWTSLVSDLENRRDTLTRLAQVWETFEGRWQNFESLLTGIEERAKHIDYIVRNKDHVISTKNTIEVSDLKIIFA</sequence>
<dbReference type="InterPro" id="IPR001715">
    <property type="entry name" value="CH_dom"/>
</dbReference>
<name>A0AAV8WUH8_9CUCU</name>
<dbReference type="GO" id="GO:0007097">
    <property type="term" value="P:nuclear migration"/>
    <property type="evidence" value="ECO:0007669"/>
    <property type="project" value="TreeGrafter"/>
</dbReference>
<dbReference type="PANTHER" id="PTHR47535">
    <property type="entry name" value="MUSCLE-SPECIFIC PROTEIN 300 KDA, ISOFORM G"/>
    <property type="match status" value="1"/>
</dbReference>
<dbReference type="PROSITE" id="PS00020">
    <property type="entry name" value="ACTININ_2"/>
    <property type="match status" value="1"/>
</dbReference>
<feature type="domain" description="Calponin-homology (CH)" evidence="8">
    <location>
        <begin position="8"/>
        <end position="111"/>
    </location>
</feature>
<dbReference type="FunFam" id="1.10.418.10:FF:000033">
    <property type="entry name" value="nesprin-1 isoform X1"/>
    <property type="match status" value="1"/>
</dbReference>
<keyword evidence="10" id="KW-1185">Reference proteome</keyword>
<keyword evidence="5" id="KW-0472">Membrane</keyword>
<dbReference type="SMART" id="SM00033">
    <property type="entry name" value="CH"/>
    <property type="match status" value="2"/>
</dbReference>
<dbReference type="PROSITE" id="PS50021">
    <property type="entry name" value="CH"/>
    <property type="match status" value="2"/>
</dbReference>
<evidence type="ECO:0000256" key="5">
    <source>
        <dbReference type="ARBA" id="ARBA00023136"/>
    </source>
</evidence>
<dbReference type="CDD" id="cd21243">
    <property type="entry name" value="CH_SYNE1_rpt2"/>
    <property type="match status" value="1"/>
</dbReference>
<feature type="coiled-coil region" evidence="7">
    <location>
        <begin position="1441"/>
        <end position="1493"/>
    </location>
</feature>
<dbReference type="FunFam" id="1.20.58.60:FF:000186">
    <property type="entry name" value="nesprin-1 isoform X3"/>
    <property type="match status" value="1"/>
</dbReference>
<dbReference type="PANTHER" id="PTHR47535:SF1">
    <property type="entry name" value="NESPRIN-1"/>
    <property type="match status" value="1"/>
</dbReference>
<feature type="coiled-coil region" evidence="7">
    <location>
        <begin position="7060"/>
        <end position="7106"/>
    </location>
</feature>
<feature type="coiled-coil region" evidence="7">
    <location>
        <begin position="3027"/>
        <end position="3054"/>
    </location>
</feature>
<evidence type="ECO:0000256" key="3">
    <source>
        <dbReference type="ARBA" id="ARBA00022737"/>
    </source>
</evidence>
<evidence type="ECO:0000256" key="4">
    <source>
        <dbReference type="ARBA" id="ARBA00022989"/>
    </source>
</evidence>
<protein>
    <recommendedName>
        <fullName evidence="8">Calponin-homology (CH) domain-containing protein</fullName>
    </recommendedName>
</protein>
<dbReference type="GO" id="GO:0034993">
    <property type="term" value="C:meiotic nuclear membrane microtubule tethering complex"/>
    <property type="evidence" value="ECO:0007669"/>
    <property type="project" value="TreeGrafter"/>
</dbReference>
<evidence type="ECO:0000256" key="6">
    <source>
        <dbReference type="ARBA" id="ARBA00023203"/>
    </source>
</evidence>
<comment type="caution">
    <text evidence="9">The sequence shown here is derived from an EMBL/GenBank/DDBJ whole genome shotgun (WGS) entry which is preliminary data.</text>
</comment>
<feature type="coiled-coil region" evidence="7">
    <location>
        <begin position="6110"/>
        <end position="6172"/>
    </location>
</feature>
<feature type="coiled-coil region" evidence="7">
    <location>
        <begin position="4601"/>
        <end position="4635"/>
    </location>
</feature>
<dbReference type="InterPro" id="IPR057057">
    <property type="entry name" value="Spectrin_SYNE1"/>
</dbReference>
<dbReference type="InterPro" id="IPR052403">
    <property type="entry name" value="LINC-complex_assoc"/>
</dbReference>
<accession>A0AAV8WUH8</accession>
<feature type="coiled-coil region" evidence="7">
    <location>
        <begin position="5083"/>
        <end position="5113"/>
    </location>
</feature>
<gene>
    <name evidence="9" type="ORF">NQ314_017138</name>
</gene>
<feature type="domain" description="Calponin-homology (CH)" evidence="8">
    <location>
        <begin position="145"/>
        <end position="250"/>
    </location>
</feature>
<feature type="coiled-coil region" evidence="7">
    <location>
        <begin position="6264"/>
        <end position="6410"/>
    </location>
</feature>
<dbReference type="Pfam" id="PF00435">
    <property type="entry name" value="Spectrin"/>
    <property type="match status" value="8"/>
</dbReference>
<dbReference type="Proteomes" id="UP001162156">
    <property type="component" value="Unassembled WGS sequence"/>
</dbReference>
<dbReference type="FunFam" id="1.10.418.10:FF:000089">
    <property type="entry name" value="Spectrin beta chain"/>
    <property type="match status" value="1"/>
</dbReference>
<evidence type="ECO:0000313" key="10">
    <source>
        <dbReference type="Proteomes" id="UP001162156"/>
    </source>
</evidence>
<feature type="coiled-coil region" evidence="7">
    <location>
        <begin position="6775"/>
        <end position="6820"/>
    </location>
</feature>
<keyword evidence="4" id="KW-1133">Transmembrane helix</keyword>
<feature type="coiled-coil region" evidence="7">
    <location>
        <begin position="3773"/>
        <end position="3800"/>
    </location>
</feature>
<dbReference type="InterPro" id="IPR036872">
    <property type="entry name" value="CH_dom_sf"/>
</dbReference>
<keyword evidence="7" id="KW-0175">Coiled coil</keyword>
<feature type="coiled-coil region" evidence="7">
    <location>
        <begin position="3116"/>
        <end position="3143"/>
    </location>
</feature>
<dbReference type="Pfam" id="PF00307">
    <property type="entry name" value="CH"/>
    <property type="match status" value="2"/>
</dbReference>
<dbReference type="SUPFAM" id="SSF46966">
    <property type="entry name" value="Spectrin repeat"/>
    <property type="match status" value="41"/>
</dbReference>
<reference evidence="9" key="1">
    <citation type="journal article" date="2023" name="Insect Mol. Biol.">
        <title>Genome sequencing provides insights into the evolution of gene families encoding plant cell wall-degrading enzymes in longhorned beetles.</title>
        <authorList>
            <person name="Shin N.R."/>
            <person name="Okamura Y."/>
            <person name="Kirsch R."/>
            <person name="Pauchet Y."/>
        </authorList>
    </citation>
    <scope>NUCLEOTIDE SEQUENCE</scope>
    <source>
        <strain evidence="9">RBIC_L_NR</strain>
    </source>
</reference>
<feature type="coiled-coil region" evidence="7">
    <location>
        <begin position="6592"/>
        <end position="6700"/>
    </location>
</feature>
<keyword evidence="2" id="KW-0812">Transmembrane</keyword>
<dbReference type="Gene3D" id="1.10.418.10">
    <property type="entry name" value="Calponin-like domain"/>
    <property type="match status" value="2"/>
</dbReference>
<feature type="coiled-coil region" evidence="7">
    <location>
        <begin position="3956"/>
        <end position="3983"/>
    </location>
</feature>
<feature type="coiled-coil region" evidence="7">
    <location>
        <begin position="5732"/>
        <end position="5909"/>
    </location>
</feature>
<feature type="coiled-coil region" evidence="7">
    <location>
        <begin position="6999"/>
        <end position="7026"/>
    </location>
</feature>
<dbReference type="GO" id="GO:0005640">
    <property type="term" value="C:nuclear outer membrane"/>
    <property type="evidence" value="ECO:0007669"/>
    <property type="project" value="TreeGrafter"/>
</dbReference>
<dbReference type="FunFam" id="1.20.58.60:FF:000306">
    <property type="entry name" value="Uncharacterized protein, isoform F"/>
    <property type="match status" value="1"/>
</dbReference>
<feature type="coiled-coil region" evidence="7">
    <location>
        <begin position="2411"/>
        <end position="2468"/>
    </location>
</feature>
<feature type="coiled-coil region" evidence="7">
    <location>
        <begin position="4424"/>
        <end position="4478"/>
    </location>
</feature>
<dbReference type="SMART" id="SM00150">
    <property type="entry name" value="SPEC"/>
    <property type="match status" value="39"/>
</dbReference>
<evidence type="ECO:0000313" key="9">
    <source>
        <dbReference type="EMBL" id="KAJ8930094.1"/>
    </source>
</evidence>
<comment type="subcellular location">
    <subcellularLocation>
        <location evidence="1">Membrane</location>
    </subcellularLocation>
</comment>
<feature type="coiled-coil region" evidence="7">
    <location>
        <begin position="1644"/>
        <end position="1674"/>
    </location>
</feature>
<dbReference type="GO" id="GO:0005737">
    <property type="term" value="C:cytoplasm"/>
    <property type="evidence" value="ECO:0007669"/>
    <property type="project" value="TreeGrafter"/>
</dbReference>
<evidence type="ECO:0000256" key="1">
    <source>
        <dbReference type="ARBA" id="ARBA00004370"/>
    </source>
</evidence>